<keyword evidence="1 3" id="KW-0732">Signal</keyword>
<dbReference type="PANTHER" id="PTHR43037">
    <property type="entry name" value="UNNAMED PRODUCT-RELATED"/>
    <property type="match status" value="1"/>
</dbReference>
<gene>
    <name evidence="4" type="ORF">DI564_15580</name>
</gene>
<dbReference type="PANTHER" id="PTHR43037:SF5">
    <property type="entry name" value="FERULOYL ESTERASE"/>
    <property type="match status" value="1"/>
</dbReference>
<accession>A0A2W5K5S3</accession>
<name>A0A2W5K5S3_9GAMM</name>
<dbReference type="AlphaFoldDB" id="A0A2W5K5S3"/>
<dbReference type="EMBL" id="QFPO01000020">
    <property type="protein sequence ID" value="PZQ10415.1"/>
    <property type="molecule type" value="Genomic_DNA"/>
</dbReference>
<evidence type="ECO:0000256" key="1">
    <source>
        <dbReference type="ARBA" id="ARBA00022729"/>
    </source>
</evidence>
<dbReference type="Proteomes" id="UP000249046">
    <property type="component" value="Unassembled WGS sequence"/>
</dbReference>
<sequence length="310" mass="31606">MDAHSRPRPLPTLRRHLRFVCSALTVAVLGAAGPAQPARLPDWRCTHPDALFVDGVDGGPVSVGLPSGGSGGAYPGPVLRSVAVPGIGTRNVRLYLPAGYTPRHAAPLIVALHGAAGPGQAAAAAAAVAQDWGPVAEAAQAIVLAPVAGGSQGGWIPPEVDGSGPSDYDVIAAAIADAAGAYNVDRLRIHGWGYSAGGAVMHDLNLTPLNTHYQAFAGYAVVASARALCPDYIGPYCEPAAAPTRVPVAIRIGLSDSLLPYARADRAAFVAAGWSEGTDLAYAEVAGGHTYDATGLAAAWSFLCPFRRDP</sequence>
<protein>
    <recommendedName>
        <fullName evidence="6">Poly(3-hydroxybutyrate) depolymerase</fullName>
    </recommendedName>
</protein>
<reference evidence="4 5" key="1">
    <citation type="submission" date="2017-08" db="EMBL/GenBank/DDBJ databases">
        <title>Infants hospitalized years apart are colonized by the same room-sourced microbial strains.</title>
        <authorList>
            <person name="Brooks B."/>
            <person name="Olm M.R."/>
            <person name="Firek B.A."/>
            <person name="Baker R."/>
            <person name="Thomas B.C."/>
            <person name="Morowitz M.J."/>
            <person name="Banfield J.F."/>
        </authorList>
    </citation>
    <scope>NUCLEOTIDE SEQUENCE [LARGE SCALE GENOMIC DNA]</scope>
    <source>
        <strain evidence="4">S2_005_003_R2_42</strain>
    </source>
</reference>
<dbReference type="SUPFAM" id="SSF53474">
    <property type="entry name" value="alpha/beta-Hydrolases"/>
    <property type="match status" value="1"/>
</dbReference>
<dbReference type="InterPro" id="IPR029058">
    <property type="entry name" value="AB_hydrolase_fold"/>
</dbReference>
<dbReference type="GO" id="GO:0016787">
    <property type="term" value="F:hydrolase activity"/>
    <property type="evidence" value="ECO:0007669"/>
    <property type="project" value="UniProtKB-KW"/>
</dbReference>
<organism evidence="4 5">
    <name type="scientific">Rhodanobacter denitrificans</name>
    <dbReference type="NCBI Taxonomy" id="666685"/>
    <lineage>
        <taxon>Bacteria</taxon>
        <taxon>Pseudomonadati</taxon>
        <taxon>Pseudomonadota</taxon>
        <taxon>Gammaproteobacteria</taxon>
        <taxon>Lysobacterales</taxon>
        <taxon>Rhodanobacteraceae</taxon>
        <taxon>Rhodanobacter</taxon>
    </lineage>
</organism>
<dbReference type="Gene3D" id="3.40.50.1820">
    <property type="entry name" value="alpha/beta hydrolase"/>
    <property type="match status" value="1"/>
</dbReference>
<keyword evidence="2" id="KW-0378">Hydrolase</keyword>
<feature type="signal peptide" evidence="3">
    <location>
        <begin position="1"/>
        <end position="37"/>
    </location>
</feature>
<proteinExistence type="predicted"/>
<evidence type="ECO:0000256" key="3">
    <source>
        <dbReference type="SAM" id="SignalP"/>
    </source>
</evidence>
<dbReference type="InterPro" id="IPR050955">
    <property type="entry name" value="Plant_Biomass_Hydrol_Est"/>
</dbReference>
<evidence type="ECO:0000313" key="5">
    <source>
        <dbReference type="Proteomes" id="UP000249046"/>
    </source>
</evidence>
<evidence type="ECO:0000313" key="4">
    <source>
        <dbReference type="EMBL" id="PZQ10415.1"/>
    </source>
</evidence>
<feature type="chain" id="PRO_5016170686" description="Poly(3-hydroxybutyrate) depolymerase" evidence="3">
    <location>
        <begin position="38"/>
        <end position="310"/>
    </location>
</feature>
<evidence type="ECO:0008006" key="6">
    <source>
        <dbReference type="Google" id="ProtNLM"/>
    </source>
</evidence>
<comment type="caution">
    <text evidence="4">The sequence shown here is derived from an EMBL/GenBank/DDBJ whole genome shotgun (WGS) entry which is preliminary data.</text>
</comment>
<evidence type="ECO:0000256" key="2">
    <source>
        <dbReference type="ARBA" id="ARBA00022801"/>
    </source>
</evidence>